<organism evidence="1 2">
    <name type="scientific">Salicibibacter cibi</name>
    <dbReference type="NCBI Taxonomy" id="2743001"/>
    <lineage>
        <taxon>Bacteria</taxon>
        <taxon>Bacillati</taxon>
        <taxon>Bacillota</taxon>
        <taxon>Bacilli</taxon>
        <taxon>Bacillales</taxon>
        <taxon>Bacillaceae</taxon>
        <taxon>Salicibibacter</taxon>
    </lineage>
</organism>
<dbReference type="EMBL" id="CP054706">
    <property type="protein sequence ID" value="QQK80825.1"/>
    <property type="molecule type" value="Genomic_DNA"/>
</dbReference>
<dbReference type="RefSeq" id="WP_200085190.1">
    <property type="nucleotide sequence ID" value="NZ_CP054706.1"/>
</dbReference>
<dbReference type="KEGG" id="scib:HUG20_13585"/>
<protein>
    <submittedName>
        <fullName evidence="1">Uncharacterized protein</fullName>
    </submittedName>
</protein>
<evidence type="ECO:0000313" key="2">
    <source>
        <dbReference type="Proteomes" id="UP000595349"/>
    </source>
</evidence>
<dbReference type="AlphaFoldDB" id="A0A7T7CG54"/>
<reference evidence="1 2" key="1">
    <citation type="submission" date="2020-06" db="EMBL/GenBank/DDBJ databases">
        <title>Genomic analysis of Salicibibacter sp. NKC21-4.</title>
        <authorList>
            <person name="Oh Y.J."/>
        </authorList>
    </citation>
    <scope>NUCLEOTIDE SEQUENCE [LARGE SCALE GENOMIC DNA]</scope>
    <source>
        <strain evidence="1 2">NKC21-4</strain>
    </source>
</reference>
<name>A0A7T7CG54_9BACI</name>
<evidence type="ECO:0000313" key="1">
    <source>
        <dbReference type="EMBL" id="QQK80825.1"/>
    </source>
</evidence>
<gene>
    <name evidence="1" type="ORF">HUG20_13585</name>
</gene>
<proteinExistence type="predicted"/>
<sequence length="52" mass="6015">MEKQKRIEIAQLAANQRDVSREVAAVFVDDYEKDLAFLSNKIGINTKIYGWK</sequence>
<accession>A0A7T7CG54</accession>
<keyword evidence="2" id="KW-1185">Reference proteome</keyword>
<dbReference type="Proteomes" id="UP000595349">
    <property type="component" value="Chromosome"/>
</dbReference>